<dbReference type="EMBL" id="WXXP01000003">
    <property type="protein sequence ID" value="NEK49608.1"/>
    <property type="molecule type" value="Genomic_DNA"/>
</dbReference>
<evidence type="ECO:0000313" key="2">
    <source>
        <dbReference type="Proteomes" id="UP000471409"/>
    </source>
</evidence>
<organism evidence="1 2">
    <name type="scientific">Rhizobium leguminosarum</name>
    <dbReference type="NCBI Taxonomy" id="384"/>
    <lineage>
        <taxon>Bacteria</taxon>
        <taxon>Pseudomonadati</taxon>
        <taxon>Pseudomonadota</taxon>
        <taxon>Alphaproteobacteria</taxon>
        <taxon>Hyphomicrobiales</taxon>
        <taxon>Rhizobiaceae</taxon>
        <taxon>Rhizobium/Agrobacterium group</taxon>
        <taxon>Rhizobium</taxon>
    </lineage>
</organism>
<gene>
    <name evidence="1" type="ORF">GUK36_09230</name>
</gene>
<dbReference type="AlphaFoldDB" id="A0A6P0D8T9"/>
<reference evidence="1 2" key="1">
    <citation type="submission" date="2020-01" db="EMBL/GenBank/DDBJ databases">
        <title>Rhizobium genotypes associated with high levels of biological nitrogen fixation by grain legumes in a temperate-maritime cropping system.</title>
        <authorList>
            <person name="Maluk M."/>
            <person name="Francesc Ferrando Molina F."/>
            <person name="Lopez Del Egido L."/>
            <person name="Lafos M."/>
            <person name="Langarica-Fuentes A."/>
            <person name="Gebre Yohannes G."/>
            <person name="Young M.W."/>
            <person name="Martin P."/>
            <person name="Gantlett R."/>
            <person name="Kenicer G."/>
            <person name="Hawes C."/>
            <person name="Begg G.S."/>
            <person name="Quilliam R.S."/>
            <person name="Squire G.R."/>
            <person name="Poole P.S."/>
            <person name="Young P.W."/>
            <person name="Iannetta P.M."/>
            <person name="James E.K."/>
        </authorList>
    </citation>
    <scope>NUCLEOTIDE SEQUENCE [LARGE SCALE GENOMIC DNA]</scope>
    <source>
        <strain evidence="1 2">JHI944</strain>
    </source>
</reference>
<accession>A0A6P0D8T9</accession>
<evidence type="ECO:0000313" key="1">
    <source>
        <dbReference type="EMBL" id="NEK49608.1"/>
    </source>
</evidence>
<name>A0A6P0D8T9_RHILE</name>
<dbReference type="RefSeq" id="WP_094230832.1">
    <property type="nucleotide sequence ID" value="NZ_WXXP01000003.1"/>
</dbReference>
<dbReference type="Proteomes" id="UP000471409">
    <property type="component" value="Unassembled WGS sequence"/>
</dbReference>
<sequence length="150" mass="17063">MPKKPEDQQRRVYVLPKDLVERIAQYQKMGGFGSEVEVVRSLLTEAVSKIDSTAMLLDRVREKFKTLPNASMVAKEVLAGHPLVTKIEFMGDEVEFWLHGRQDLITIRNSNDGTSEMSVSAEPSRVGRFKLDFMGRVLLEEEKGWRLLGP</sequence>
<proteinExistence type="predicted"/>
<comment type="caution">
    <text evidence="1">The sequence shown here is derived from an EMBL/GenBank/DDBJ whole genome shotgun (WGS) entry which is preliminary data.</text>
</comment>
<protein>
    <submittedName>
        <fullName evidence="1">Uncharacterized protein</fullName>
    </submittedName>
</protein>